<sequence>MVSRTQQQQQQQGGGGGNNGWSLRWFVVVVVSLVLVARVQPYPGYGERLRSVRRYQAQQRALHDDTHTPYNDYLQGDEGELDYSQFYDYDSVLPRRDPDGYHFDQPEDSNKNLQQILRSFRPVVGGTSPSDRVMPWGELDQEAAIDDPTQGGGREADAGGLPSRTQLTQLTLNEPKQKRVMCHFKICNLGRRRRARQSSPLQGWLS</sequence>
<organism evidence="3 4">
    <name type="scientific">Homarus americanus</name>
    <name type="common">American lobster</name>
    <dbReference type="NCBI Taxonomy" id="6706"/>
    <lineage>
        <taxon>Eukaryota</taxon>
        <taxon>Metazoa</taxon>
        <taxon>Ecdysozoa</taxon>
        <taxon>Arthropoda</taxon>
        <taxon>Crustacea</taxon>
        <taxon>Multicrustacea</taxon>
        <taxon>Malacostraca</taxon>
        <taxon>Eumalacostraca</taxon>
        <taxon>Eucarida</taxon>
        <taxon>Decapoda</taxon>
        <taxon>Pleocyemata</taxon>
        <taxon>Astacidea</taxon>
        <taxon>Nephropoidea</taxon>
        <taxon>Nephropidae</taxon>
        <taxon>Homarus</taxon>
    </lineage>
</organism>
<evidence type="ECO:0000256" key="2">
    <source>
        <dbReference type="SAM" id="Phobius"/>
    </source>
</evidence>
<dbReference type="OrthoDB" id="6340140at2759"/>
<gene>
    <name evidence="3" type="ORF">Hamer_G011476</name>
</gene>
<keyword evidence="2" id="KW-0812">Transmembrane</keyword>
<keyword evidence="2" id="KW-1133">Transmembrane helix</keyword>
<reference evidence="3" key="1">
    <citation type="journal article" date="2021" name="Sci. Adv.">
        <title>The American lobster genome reveals insights on longevity, neural, and immune adaptations.</title>
        <authorList>
            <person name="Polinski J.M."/>
            <person name="Zimin A.V."/>
            <person name="Clark K.F."/>
            <person name="Kohn A.B."/>
            <person name="Sadowski N."/>
            <person name="Timp W."/>
            <person name="Ptitsyn A."/>
            <person name="Khanna P."/>
            <person name="Romanova D.Y."/>
            <person name="Williams P."/>
            <person name="Greenwood S.J."/>
            <person name="Moroz L.L."/>
            <person name="Walt D.R."/>
            <person name="Bodnar A.G."/>
        </authorList>
    </citation>
    <scope>NUCLEOTIDE SEQUENCE</scope>
    <source>
        <strain evidence="3">GMGI-L3</strain>
    </source>
</reference>
<protein>
    <submittedName>
        <fullName evidence="3">Putative membrane-anchored androgenic gland specific factor-like</fullName>
    </submittedName>
</protein>
<name>A0A8J5MP94_HOMAM</name>
<keyword evidence="4" id="KW-1185">Reference proteome</keyword>
<dbReference type="EMBL" id="JAHLQT010034478">
    <property type="protein sequence ID" value="KAG7158798.1"/>
    <property type="molecule type" value="Genomic_DNA"/>
</dbReference>
<feature type="transmembrane region" description="Helical" evidence="2">
    <location>
        <begin position="25"/>
        <end position="45"/>
    </location>
</feature>
<accession>A0A8J5MP94</accession>
<comment type="caution">
    <text evidence="3">The sequence shown here is derived from an EMBL/GenBank/DDBJ whole genome shotgun (WGS) entry which is preliminary data.</text>
</comment>
<keyword evidence="2" id="KW-0472">Membrane</keyword>
<evidence type="ECO:0000313" key="3">
    <source>
        <dbReference type="EMBL" id="KAG7158798.1"/>
    </source>
</evidence>
<dbReference type="AlphaFoldDB" id="A0A8J5MP94"/>
<dbReference type="Proteomes" id="UP000747542">
    <property type="component" value="Unassembled WGS sequence"/>
</dbReference>
<evidence type="ECO:0000256" key="1">
    <source>
        <dbReference type="SAM" id="MobiDB-lite"/>
    </source>
</evidence>
<proteinExistence type="predicted"/>
<feature type="region of interest" description="Disordered" evidence="1">
    <location>
        <begin position="144"/>
        <end position="163"/>
    </location>
</feature>
<feature type="non-terminal residue" evidence="3">
    <location>
        <position position="1"/>
    </location>
</feature>
<evidence type="ECO:0000313" key="4">
    <source>
        <dbReference type="Proteomes" id="UP000747542"/>
    </source>
</evidence>